<dbReference type="Proteomes" id="UP000218323">
    <property type="component" value="Unassembled WGS sequence"/>
</dbReference>
<reference evidence="8 9" key="1">
    <citation type="submission" date="2017-09" db="EMBL/GenBank/DDBJ databases">
        <title>Sphingomonas adhaesiva DSM 7418, whole genome shotgun sequence.</title>
        <authorList>
            <person name="Feng G."/>
            <person name="Zhu H."/>
        </authorList>
    </citation>
    <scope>NUCLEOTIDE SEQUENCE [LARGE SCALE GENOMIC DNA]</scope>
    <source>
        <strain evidence="8 9">DSM 7418</strain>
    </source>
</reference>
<evidence type="ECO:0000256" key="2">
    <source>
        <dbReference type="ARBA" id="ARBA00006386"/>
    </source>
</evidence>
<organism evidence="8 9">
    <name type="scientific">Sphingomonas adhaesiva</name>
    <dbReference type="NCBI Taxonomy" id="28212"/>
    <lineage>
        <taxon>Bacteria</taxon>
        <taxon>Pseudomonadati</taxon>
        <taxon>Pseudomonadota</taxon>
        <taxon>Alphaproteobacteria</taxon>
        <taxon>Sphingomonadales</taxon>
        <taxon>Sphingomonadaceae</taxon>
        <taxon>Sphingomonas</taxon>
    </lineage>
</organism>
<evidence type="ECO:0008006" key="10">
    <source>
        <dbReference type="Google" id="ProtNLM"/>
    </source>
</evidence>
<gene>
    <name evidence="8" type="ORF">COA07_01855</name>
</gene>
<dbReference type="EMBL" id="NWVC01000001">
    <property type="protein sequence ID" value="PCG15752.1"/>
    <property type="molecule type" value="Genomic_DNA"/>
</dbReference>
<evidence type="ECO:0000256" key="4">
    <source>
        <dbReference type="ARBA" id="ARBA00022692"/>
    </source>
</evidence>
<comment type="caution">
    <text evidence="8">The sequence shown here is derived from an EMBL/GenBank/DDBJ whole genome shotgun (WGS) entry which is preliminary data.</text>
</comment>
<proteinExistence type="inferred from homology"/>
<evidence type="ECO:0000256" key="1">
    <source>
        <dbReference type="ARBA" id="ARBA00004651"/>
    </source>
</evidence>
<dbReference type="Pfam" id="PF03773">
    <property type="entry name" value="ArsP_1"/>
    <property type="match status" value="1"/>
</dbReference>
<comment type="similarity">
    <text evidence="2">Belongs to the UPF0718 family.</text>
</comment>
<feature type="transmembrane region" description="Helical" evidence="7">
    <location>
        <begin position="353"/>
        <end position="370"/>
    </location>
</feature>
<name>A0A2A4ID71_9SPHN</name>
<evidence type="ECO:0000313" key="9">
    <source>
        <dbReference type="Proteomes" id="UP000218323"/>
    </source>
</evidence>
<dbReference type="AlphaFoldDB" id="A0A2A4ID71"/>
<evidence type="ECO:0000256" key="6">
    <source>
        <dbReference type="ARBA" id="ARBA00023136"/>
    </source>
</evidence>
<keyword evidence="3" id="KW-1003">Cell membrane</keyword>
<dbReference type="InterPro" id="IPR005524">
    <property type="entry name" value="DUF318"/>
</dbReference>
<keyword evidence="6 7" id="KW-0472">Membrane</keyword>
<keyword evidence="5 7" id="KW-1133">Transmembrane helix</keyword>
<feature type="transmembrane region" description="Helical" evidence="7">
    <location>
        <begin position="131"/>
        <end position="152"/>
    </location>
</feature>
<dbReference type="PANTHER" id="PTHR42775:SF1">
    <property type="entry name" value="PERMEASE RV2963-RELATED"/>
    <property type="match status" value="1"/>
</dbReference>
<evidence type="ECO:0000256" key="5">
    <source>
        <dbReference type="ARBA" id="ARBA00022989"/>
    </source>
</evidence>
<protein>
    <recommendedName>
        <fullName evidence="10">Permease</fullName>
    </recommendedName>
</protein>
<evidence type="ECO:0000256" key="7">
    <source>
        <dbReference type="SAM" id="Phobius"/>
    </source>
</evidence>
<keyword evidence="9" id="KW-1185">Reference proteome</keyword>
<feature type="transmembrane region" description="Helical" evidence="7">
    <location>
        <begin position="307"/>
        <end position="333"/>
    </location>
</feature>
<comment type="subcellular location">
    <subcellularLocation>
        <location evidence="1">Cell membrane</location>
        <topology evidence="1">Multi-pass membrane protein</topology>
    </subcellularLocation>
</comment>
<accession>A0A2A4ID71</accession>
<dbReference type="GO" id="GO:0005886">
    <property type="term" value="C:plasma membrane"/>
    <property type="evidence" value="ECO:0007669"/>
    <property type="project" value="UniProtKB-SubCell"/>
</dbReference>
<keyword evidence="4 7" id="KW-0812">Transmembrane</keyword>
<sequence length="387" mass="41615">MVVGSSPRYRRTAMSLLHTAGQGLLMAAGMAWKTGWSLVLGFAISAVLQAAVSADALRDKLGRSSARSVAIATAAGAASSSCSYASSAIMRTLLKKGAALAPSLAFLIASTNLVLELGIILFLLLGWQFTAAEWIGGLVFIAIMVPVSRVLIPHRLVEQARRHEEEESGHDHGAMGLKGDTWRDRLRDPDALPTIAGAFAMDWRMLWKDLLAGFVIGGMLAAFVPDHFWQTLFLSHLPPWERLLADVVIGPLVAMLSFVCSIGNVPLAAVLWGGGISFGGVLAFLYADLIVLPLIDAYRRYFGMRMALAIGATLFVSMALAALLVGGGFELLGLLPPQHGDAKASMTEFSFDYTFYLNMAALALAGWLFWQSRRRAAGDDHHALHYG</sequence>
<dbReference type="InterPro" id="IPR053166">
    <property type="entry name" value="UPF0718_permease"/>
</dbReference>
<feature type="transmembrane region" description="Helical" evidence="7">
    <location>
        <begin position="99"/>
        <end position="125"/>
    </location>
</feature>
<feature type="transmembrane region" description="Helical" evidence="7">
    <location>
        <begin position="271"/>
        <end position="295"/>
    </location>
</feature>
<evidence type="ECO:0000313" key="8">
    <source>
        <dbReference type="EMBL" id="PCG15752.1"/>
    </source>
</evidence>
<evidence type="ECO:0000256" key="3">
    <source>
        <dbReference type="ARBA" id="ARBA00022475"/>
    </source>
</evidence>
<feature type="transmembrane region" description="Helical" evidence="7">
    <location>
        <begin position="38"/>
        <end position="57"/>
    </location>
</feature>
<dbReference type="PANTHER" id="PTHR42775">
    <property type="entry name" value="PERMEASE RV2963-RELATED"/>
    <property type="match status" value="1"/>
</dbReference>